<name>A0ABR8MZH1_9BACL</name>
<accession>A0ABR8MZH1</accession>
<keyword evidence="1" id="KW-1133">Transmembrane helix</keyword>
<feature type="transmembrane region" description="Helical" evidence="1">
    <location>
        <begin position="17"/>
        <end position="37"/>
    </location>
</feature>
<organism evidence="2 3">
    <name type="scientific">Paenibacillus terricola</name>
    <dbReference type="NCBI Taxonomy" id="2763503"/>
    <lineage>
        <taxon>Bacteria</taxon>
        <taxon>Bacillati</taxon>
        <taxon>Bacillota</taxon>
        <taxon>Bacilli</taxon>
        <taxon>Bacillales</taxon>
        <taxon>Paenibacillaceae</taxon>
        <taxon>Paenibacillus</taxon>
    </lineage>
</organism>
<sequence>MNQDNNKPVNARLKMSFDIIFVIGLVLMIIKLVFLVLDKVIGLAVPAFNDKFIWNIGPLALMVIGGIGSGALKEKQKGTDKGER</sequence>
<reference evidence="2 3" key="1">
    <citation type="submission" date="2020-09" db="EMBL/GenBank/DDBJ databases">
        <title>Paenibacillus sp. strain PR3 16S rRNA gene Genome sequencing and assembly.</title>
        <authorList>
            <person name="Kim J."/>
        </authorList>
    </citation>
    <scope>NUCLEOTIDE SEQUENCE [LARGE SCALE GENOMIC DNA]</scope>
    <source>
        <strain evidence="2 3">PR3</strain>
    </source>
</reference>
<evidence type="ECO:0000256" key="1">
    <source>
        <dbReference type="SAM" id="Phobius"/>
    </source>
</evidence>
<evidence type="ECO:0000313" key="2">
    <source>
        <dbReference type="EMBL" id="MBD3920482.1"/>
    </source>
</evidence>
<keyword evidence="3" id="KW-1185">Reference proteome</keyword>
<keyword evidence="1" id="KW-0812">Transmembrane</keyword>
<protein>
    <submittedName>
        <fullName evidence="2">Uncharacterized protein</fullName>
    </submittedName>
</protein>
<feature type="transmembrane region" description="Helical" evidence="1">
    <location>
        <begin position="52"/>
        <end position="72"/>
    </location>
</feature>
<proteinExistence type="predicted"/>
<evidence type="ECO:0000313" key="3">
    <source>
        <dbReference type="Proteomes" id="UP000609346"/>
    </source>
</evidence>
<dbReference type="Proteomes" id="UP000609346">
    <property type="component" value="Unassembled WGS sequence"/>
</dbReference>
<comment type="caution">
    <text evidence="2">The sequence shown here is derived from an EMBL/GenBank/DDBJ whole genome shotgun (WGS) entry which is preliminary data.</text>
</comment>
<dbReference type="EMBL" id="JACXZA010000004">
    <property type="protein sequence ID" value="MBD3920482.1"/>
    <property type="molecule type" value="Genomic_DNA"/>
</dbReference>
<dbReference type="RefSeq" id="WP_191204779.1">
    <property type="nucleotide sequence ID" value="NZ_JACXZA010000004.1"/>
</dbReference>
<gene>
    <name evidence="2" type="ORF">H8B09_17095</name>
</gene>
<keyword evidence="1" id="KW-0472">Membrane</keyword>